<proteinExistence type="predicted"/>
<comment type="caution">
    <text evidence="2">The sequence shown here is derived from an EMBL/GenBank/DDBJ whole genome shotgun (WGS) entry which is preliminary data.</text>
</comment>
<protein>
    <submittedName>
        <fullName evidence="2">DUF2254 domain-containing protein</fullName>
    </submittedName>
</protein>
<keyword evidence="1" id="KW-0812">Transmembrane</keyword>
<evidence type="ECO:0000313" key="3">
    <source>
        <dbReference type="Proteomes" id="UP001589865"/>
    </source>
</evidence>
<feature type="transmembrane region" description="Helical" evidence="1">
    <location>
        <begin position="21"/>
        <end position="42"/>
    </location>
</feature>
<dbReference type="RefSeq" id="WP_377044891.1">
    <property type="nucleotide sequence ID" value="NZ_JBHLUN010000008.1"/>
</dbReference>
<feature type="transmembrane region" description="Helical" evidence="1">
    <location>
        <begin position="109"/>
        <end position="132"/>
    </location>
</feature>
<evidence type="ECO:0000313" key="2">
    <source>
        <dbReference type="EMBL" id="MFC0409144.1"/>
    </source>
</evidence>
<accession>A0ABV6JTT5</accession>
<name>A0ABV6JTT5_9PROT</name>
<dbReference type="Proteomes" id="UP001589865">
    <property type="component" value="Unassembled WGS sequence"/>
</dbReference>
<keyword evidence="1" id="KW-0472">Membrane</keyword>
<dbReference type="EMBL" id="JBHLUN010000008">
    <property type="protein sequence ID" value="MFC0409144.1"/>
    <property type="molecule type" value="Genomic_DNA"/>
</dbReference>
<organism evidence="2 3">
    <name type="scientific">Roseomonas elaeocarpi</name>
    <dbReference type="NCBI Taxonomy" id="907779"/>
    <lineage>
        <taxon>Bacteria</taxon>
        <taxon>Pseudomonadati</taxon>
        <taxon>Pseudomonadota</taxon>
        <taxon>Alphaproteobacteria</taxon>
        <taxon>Acetobacterales</taxon>
        <taxon>Roseomonadaceae</taxon>
        <taxon>Roseomonas</taxon>
    </lineage>
</organism>
<sequence length="417" mass="44761">MNKNNLIPRWRLMLSRTLRQAWVRAALYCAGGVVTALLAWRFQFHVSEDLALSVGADAVGNVLAILASSMLTVTTFSLTVLVGALGSASSGVTPRATTLWSEDRRAHNALATFLGAFMFSVVGIIALSTHLYGPGGRLVLLGATVGVIGLIVVTLLRWMQQLTRFGRVGETIRLVEQAAAAALRARRDHPHLGGVAPDPAQRQPRPVYPERIGYVQHVDMAELSRALRGREVMLDVAALPGAFVHPATPLAWVDAGMDAASQRAVCDAFLVEHDRAWEQDPRFGLSVLAEIGSRSLPPTAADYGTAIAVIGAGLRVLSNWVPAPQGPPAEPEHPRIRVPALRTEDLVEDFFAPLAREGAGIVQVPVRLQKTLDALRSLSPERFDASARRASALVTEHAALALTLPSEKAAVEALTLR</sequence>
<feature type="transmembrane region" description="Helical" evidence="1">
    <location>
        <begin position="62"/>
        <end position="88"/>
    </location>
</feature>
<feature type="transmembrane region" description="Helical" evidence="1">
    <location>
        <begin position="138"/>
        <end position="158"/>
    </location>
</feature>
<reference evidence="2 3" key="1">
    <citation type="submission" date="2024-09" db="EMBL/GenBank/DDBJ databases">
        <authorList>
            <person name="Sun Q."/>
            <person name="Mori K."/>
        </authorList>
    </citation>
    <scope>NUCLEOTIDE SEQUENCE [LARGE SCALE GENOMIC DNA]</scope>
    <source>
        <strain evidence="2 3">TBRC 5777</strain>
    </source>
</reference>
<gene>
    <name evidence="2" type="ORF">ACFFGY_12865</name>
</gene>
<keyword evidence="1" id="KW-1133">Transmembrane helix</keyword>
<evidence type="ECO:0000256" key="1">
    <source>
        <dbReference type="SAM" id="Phobius"/>
    </source>
</evidence>
<dbReference type="Pfam" id="PF10011">
    <property type="entry name" value="DUF2254"/>
    <property type="match status" value="1"/>
</dbReference>
<keyword evidence="3" id="KW-1185">Reference proteome</keyword>
<dbReference type="InterPro" id="IPR018723">
    <property type="entry name" value="DUF2254_membrane"/>
</dbReference>